<dbReference type="Gene3D" id="2.30.29.30">
    <property type="entry name" value="Pleckstrin-homology domain (PH domain)/Phosphotyrosine-binding domain (PTB)"/>
    <property type="match status" value="1"/>
</dbReference>
<dbReference type="InterPro" id="IPR011993">
    <property type="entry name" value="PH-like_dom_sf"/>
</dbReference>
<feature type="compositionally biased region" description="Basic and acidic residues" evidence="1">
    <location>
        <begin position="28"/>
        <end position="38"/>
    </location>
</feature>
<evidence type="ECO:0000256" key="1">
    <source>
        <dbReference type="SAM" id="MobiDB-lite"/>
    </source>
</evidence>
<dbReference type="EMBL" id="VRMN01000006">
    <property type="protein sequence ID" value="KAA8493783.1"/>
    <property type="molecule type" value="Genomic_DNA"/>
</dbReference>
<feature type="region of interest" description="Disordered" evidence="1">
    <location>
        <begin position="1"/>
        <end position="80"/>
    </location>
</feature>
<evidence type="ECO:0000313" key="2">
    <source>
        <dbReference type="EMBL" id="KAA8493783.1"/>
    </source>
</evidence>
<dbReference type="Proteomes" id="UP000324585">
    <property type="component" value="Unassembled WGS sequence"/>
</dbReference>
<feature type="compositionally biased region" description="Basic and acidic residues" evidence="1">
    <location>
        <begin position="68"/>
        <end position="80"/>
    </location>
</feature>
<dbReference type="AlphaFoldDB" id="A0A5J4YSJ2"/>
<sequence>MAQLQPGTAPSRKKEPAPSHDAPQPLPHEWREMLERTRSQQGKSPKALMRKDAHGSQASVVSVPTEELYAHQKQDKIREAQAQRDRLAEALEIAKDKDRSHKRAQGTYRKTQAKKELKEATDNLFALMAEVQKQVSILALDQQSESGDASEEESRRNLFESMQMAEPTTAPTENTMELSHRIATLERLVRENMGMDLKALGATSARDGGGVTKTHVAHTAISKTSTMGGAETETLTLMQEDLAALKDEIQRLRVANTERVEQVPPSTAAASAATQQSATSSTTDGCERESVIWRRMDDLLARDIVVPKKSVLKKQATAKAKDEAFKNARFNQAPVVDSRHEDAENSAAAFNRAVVKTSTVVTAQKPAGKHAPWDPVPGGSLGSNDSRHSFDAPAEIMNKPEAREACEDAKRKSAALGLQYEKAAIAQSLRAHQFNEVVIAGGGQPMVADSALSGPSLSSASKGTSKPEERDHSVITDGPSDFASISQQYIFMRRGVLFSRFKLKFGVFMEHNYFGAVLCIYNVDKTGAVEHNKSKMIALKQCKVRSKGPGHIQVGGKLKYSFCLKTVNKEYWFAVDDKATRDVWIEKITQRRS</sequence>
<accession>A0A5J4YSJ2</accession>
<dbReference type="SUPFAM" id="SSF50729">
    <property type="entry name" value="PH domain-like"/>
    <property type="match status" value="1"/>
</dbReference>
<gene>
    <name evidence="2" type="ORF">FVE85_4920</name>
</gene>
<reference evidence="3" key="1">
    <citation type="journal article" date="2019" name="Nat. Commun.">
        <title>Expansion of phycobilisome linker gene families in mesophilic red algae.</title>
        <authorList>
            <person name="Lee J."/>
            <person name="Kim D."/>
            <person name="Bhattacharya D."/>
            <person name="Yoon H.S."/>
        </authorList>
    </citation>
    <scope>NUCLEOTIDE SEQUENCE [LARGE SCALE GENOMIC DNA]</scope>
    <source>
        <strain evidence="3">CCMP 1328</strain>
    </source>
</reference>
<comment type="caution">
    <text evidence="2">The sequence shown here is derived from an EMBL/GenBank/DDBJ whole genome shotgun (WGS) entry which is preliminary data.</text>
</comment>
<organism evidence="2 3">
    <name type="scientific">Porphyridium purpureum</name>
    <name type="common">Red alga</name>
    <name type="synonym">Porphyridium cruentum</name>
    <dbReference type="NCBI Taxonomy" id="35688"/>
    <lineage>
        <taxon>Eukaryota</taxon>
        <taxon>Rhodophyta</taxon>
        <taxon>Bangiophyceae</taxon>
        <taxon>Porphyridiales</taxon>
        <taxon>Porphyridiaceae</taxon>
        <taxon>Porphyridium</taxon>
    </lineage>
</organism>
<keyword evidence="3" id="KW-1185">Reference proteome</keyword>
<evidence type="ECO:0000313" key="3">
    <source>
        <dbReference type="Proteomes" id="UP000324585"/>
    </source>
</evidence>
<protein>
    <recommendedName>
        <fullName evidence="4">PH domain-containing protein</fullName>
    </recommendedName>
</protein>
<feature type="compositionally biased region" description="Basic and acidic residues" evidence="1">
    <location>
        <begin position="465"/>
        <end position="474"/>
    </location>
</feature>
<feature type="compositionally biased region" description="Low complexity" evidence="1">
    <location>
        <begin position="266"/>
        <end position="283"/>
    </location>
</feature>
<feature type="region of interest" description="Disordered" evidence="1">
    <location>
        <begin position="259"/>
        <end position="287"/>
    </location>
</feature>
<evidence type="ECO:0008006" key="4">
    <source>
        <dbReference type="Google" id="ProtNLM"/>
    </source>
</evidence>
<feature type="region of interest" description="Disordered" evidence="1">
    <location>
        <begin position="450"/>
        <end position="479"/>
    </location>
</feature>
<feature type="compositionally biased region" description="Low complexity" evidence="1">
    <location>
        <begin position="450"/>
        <end position="464"/>
    </location>
</feature>
<name>A0A5J4YSJ2_PORPP</name>
<proteinExistence type="predicted"/>